<dbReference type="EMBL" id="CABPRJ010000605">
    <property type="protein sequence ID" value="VVC31154.1"/>
    <property type="molecule type" value="Genomic_DNA"/>
</dbReference>
<reference evidence="1 2" key="1">
    <citation type="submission" date="2019-08" db="EMBL/GenBank/DDBJ databases">
        <authorList>
            <person name="Alioto T."/>
            <person name="Alioto T."/>
            <person name="Gomez Garrido J."/>
        </authorList>
    </citation>
    <scope>NUCLEOTIDE SEQUENCE [LARGE SCALE GENOMIC DNA]</scope>
</reference>
<dbReference type="Proteomes" id="UP000325440">
    <property type="component" value="Unassembled WGS sequence"/>
</dbReference>
<accession>A0A5E4MJR9</accession>
<protein>
    <submittedName>
        <fullName evidence="1">Uncharacterized protein</fullName>
    </submittedName>
</protein>
<evidence type="ECO:0000313" key="1">
    <source>
        <dbReference type="EMBL" id="VVC31154.1"/>
    </source>
</evidence>
<dbReference type="PANTHER" id="PTHR47027:SF29">
    <property type="entry name" value="C2H2-TYPE DOMAIN-CONTAINING PROTEIN"/>
    <property type="match status" value="1"/>
</dbReference>
<name>A0A5E4MJR9_9HEMI</name>
<keyword evidence="2" id="KW-1185">Reference proteome</keyword>
<dbReference type="AlphaFoldDB" id="A0A5E4MJR9"/>
<proteinExistence type="predicted"/>
<organism evidence="1 2">
    <name type="scientific">Cinara cedri</name>
    <dbReference type="NCBI Taxonomy" id="506608"/>
    <lineage>
        <taxon>Eukaryota</taxon>
        <taxon>Metazoa</taxon>
        <taxon>Ecdysozoa</taxon>
        <taxon>Arthropoda</taxon>
        <taxon>Hexapoda</taxon>
        <taxon>Insecta</taxon>
        <taxon>Pterygota</taxon>
        <taxon>Neoptera</taxon>
        <taxon>Paraneoptera</taxon>
        <taxon>Hemiptera</taxon>
        <taxon>Sternorrhyncha</taxon>
        <taxon>Aphidomorpha</taxon>
        <taxon>Aphidoidea</taxon>
        <taxon>Aphididae</taxon>
        <taxon>Lachninae</taxon>
        <taxon>Cinara</taxon>
    </lineage>
</organism>
<dbReference type="OrthoDB" id="6617084at2759"/>
<gene>
    <name evidence="1" type="ORF">CINCED_3A007178</name>
</gene>
<evidence type="ECO:0000313" key="2">
    <source>
        <dbReference type="Proteomes" id="UP000325440"/>
    </source>
</evidence>
<sequence>MEYEILKRIQMGNKCYYAMGNLLKSRILSKTLKVQLYVTLIRSTVLYGAQCWTVRKNYESKPRIFERKILRRIYGPYLDPQTVKEIKRKRLEWAGHVWRKPDAMTKTVLQENSRGKRPLGRPRMRWEDCVKKDVTVFYPEEDWHILTQNREEWRQLCLDVWSKRP</sequence>
<dbReference type="PANTHER" id="PTHR47027">
    <property type="entry name" value="REVERSE TRANSCRIPTASE DOMAIN-CONTAINING PROTEIN"/>
    <property type="match status" value="1"/>
</dbReference>